<dbReference type="PANTHER" id="PTHR43289:SF34">
    <property type="entry name" value="SERINE_THREONINE-PROTEIN KINASE YBDM-RELATED"/>
    <property type="match status" value="1"/>
</dbReference>
<keyword evidence="7" id="KW-0812">Transmembrane</keyword>
<keyword evidence="10" id="KW-1185">Reference proteome</keyword>
<dbReference type="RefSeq" id="WP_184638082.1">
    <property type="nucleotide sequence ID" value="NZ_BAABKT010000042.1"/>
</dbReference>
<dbReference type="GO" id="GO:0004674">
    <property type="term" value="F:protein serine/threonine kinase activity"/>
    <property type="evidence" value="ECO:0007669"/>
    <property type="project" value="TreeGrafter"/>
</dbReference>
<dbReference type="AlphaFoldDB" id="A0A841EBY2"/>
<evidence type="ECO:0000256" key="6">
    <source>
        <dbReference type="SAM" id="MobiDB-lite"/>
    </source>
</evidence>
<dbReference type="PANTHER" id="PTHR43289">
    <property type="entry name" value="MITOGEN-ACTIVATED PROTEIN KINASE KINASE KINASE 20-RELATED"/>
    <property type="match status" value="1"/>
</dbReference>
<dbReference type="GO" id="GO:0005524">
    <property type="term" value="F:ATP binding"/>
    <property type="evidence" value="ECO:0007669"/>
    <property type="project" value="UniProtKB-UniRule"/>
</dbReference>
<evidence type="ECO:0000256" key="5">
    <source>
        <dbReference type="PROSITE-ProRule" id="PRU10141"/>
    </source>
</evidence>
<keyword evidence="7" id="KW-1133">Transmembrane helix</keyword>
<dbReference type="Pfam" id="PF00069">
    <property type="entry name" value="Pkinase"/>
    <property type="match status" value="1"/>
</dbReference>
<evidence type="ECO:0000313" key="9">
    <source>
        <dbReference type="EMBL" id="MBB6000572.1"/>
    </source>
</evidence>
<keyword evidence="1" id="KW-0808">Transferase</keyword>
<dbReference type="CDD" id="cd14014">
    <property type="entry name" value="STKc_PknB_like"/>
    <property type="match status" value="1"/>
</dbReference>
<keyword evidence="3" id="KW-0418">Kinase</keyword>
<dbReference type="InterPro" id="IPR017441">
    <property type="entry name" value="Protein_kinase_ATP_BS"/>
</dbReference>
<dbReference type="SUPFAM" id="SSF56112">
    <property type="entry name" value="Protein kinase-like (PK-like)"/>
    <property type="match status" value="1"/>
</dbReference>
<evidence type="ECO:0000313" key="10">
    <source>
        <dbReference type="Proteomes" id="UP000578077"/>
    </source>
</evidence>
<dbReference type="EMBL" id="JACHLY010000001">
    <property type="protein sequence ID" value="MBB6000572.1"/>
    <property type="molecule type" value="Genomic_DNA"/>
</dbReference>
<evidence type="ECO:0000256" key="4">
    <source>
        <dbReference type="ARBA" id="ARBA00022840"/>
    </source>
</evidence>
<dbReference type="Gene3D" id="1.10.510.10">
    <property type="entry name" value="Transferase(Phosphotransferase) domain 1"/>
    <property type="match status" value="1"/>
</dbReference>
<proteinExistence type="predicted"/>
<dbReference type="InterPro" id="IPR000719">
    <property type="entry name" value="Prot_kinase_dom"/>
</dbReference>
<feature type="region of interest" description="Disordered" evidence="6">
    <location>
        <begin position="352"/>
        <end position="411"/>
    </location>
</feature>
<keyword evidence="7" id="KW-0472">Membrane</keyword>
<evidence type="ECO:0000259" key="8">
    <source>
        <dbReference type="PROSITE" id="PS50011"/>
    </source>
</evidence>
<evidence type="ECO:0000256" key="7">
    <source>
        <dbReference type="SAM" id="Phobius"/>
    </source>
</evidence>
<evidence type="ECO:0000256" key="1">
    <source>
        <dbReference type="ARBA" id="ARBA00022679"/>
    </source>
</evidence>
<dbReference type="Proteomes" id="UP000578077">
    <property type="component" value="Unassembled WGS sequence"/>
</dbReference>
<keyword evidence="2 5" id="KW-0547">Nucleotide-binding</keyword>
<feature type="binding site" evidence="5">
    <location>
        <position position="62"/>
    </location>
    <ligand>
        <name>ATP</name>
        <dbReference type="ChEBI" id="CHEBI:30616"/>
    </ligand>
</feature>
<organism evidence="9 10">
    <name type="scientific">Streptomonospora salina</name>
    <dbReference type="NCBI Taxonomy" id="104205"/>
    <lineage>
        <taxon>Bacteria</taxon>
        <taxon>Bacillati</taxon>
        <taxon>Actinomycetota</taxon>
        <taxon>Actinomycetes</taxon>
        <taxon>Streptosporangiales</taxon>
        <taxon>Nocardiopsidaceae</taxon>
        <taxon>Streptomonospora</taxon>
    </lineage>
</organism>
<evidence type="ECO:0000256" key="3">
    <source>
        <dbReference type="ARBA" id="ARBA00022777"/>
    </source>
</evidence>
<sequence>MSRPAEREISVLVPPHLAPLAPGDPGAVGPYVLIGRLGAGGTGTVFAAVDPADTDGELVAVKVVHPWPVEDPQDRARLQARLGALAGVDGRCYVPPVTFDAEAEHPWLAMPYVAGLALDGFVREHGPLGRGRLIALVAALGEALSALHGDDVAYGDLTPGNVLLSGRGPRLLDCALPGDGELLRRTAAAWTAPERLEGGDASAASDVFSWAAIAVFAASGRPPVEDEGTPASSTPWLEGLPAEMRPIVRRALSEAPRDRPTVREVLGATIAAWEAVSGSDAPPVQGTAVTQVLTREWRGIVEPDRLPRLVRLGANRRRGAGRAALVAGGSVVALALIGGGGYAAYAALNGGGTEQAENPPAPSSPPPSTEAQQGPPIVRFDPADQENPAEGPWTYTRVERRPSAPETPAATLAPDAWSEQWRPAGGDAVREAVITADTEVLCGRFCVPGPGYIEDDRGTFPLSGPEFIDYLSWGEPVIAELEFAEDGGDGPREISRIVEVYPTPAD</sequence>
<dbReference type="PROSITE" id="PS00107">
    <property type="entry name" value="PROTEIN_KINASE_ATP"/>
    <property type="match status" value="1"/>
</dbReference>
<reference evidence="9 10" key="1">
    <citation type="submission" date="2020-08" db="EMBL/GenBank/DDBJ databases">
        <title>Sequencing the genomes of 1000 actinobacteria strains.</title>
        <authorList>
            <person name="Klenk H.-P."/>
        </authorList>
    </citation>
    <scope>NUCLEOTIDE SEQUENCE [LARGE SCALE GENOMIC DNA]</scope>
    <source>
        <strain evidence="9 10">DSM 44593</strain>
    </source>
</reference>
<feature type="domain" description="Protein kinase" evidence="8">
    <location>
        <begin position="31"/>
        <end position="274"/>
    </location>
</feature>
<feature type="transmembrane region" description="Helical" evidence="7">
    <location>
        <begin position="323"/>
        <end position="345"/>
    </location>
</feature>
<comment type="caution">
    <text evidence="9">The sequence shown here is derived from an EMBL/GenBank/DDBJ whole genome shotgun (WGS) entry which is preliminary data.</text>
</comment>
<gene>
    <name evidence="9" type="ORF">HNR25_004323</name>
</gene>
<accession>A0A841EBY2</accession>
<evidence type="ECO:0000256" key="2">
    <source>
        <dbReference type="ARBA" id="ARBA00022741"/>
    </source>
</evidence>
<keyword evidence="4 5" id="KW-0067">ATP-binding</keyword>
<name>A0A841EBY2_9ACTN</name>
<dbReference type="InterPro" id="IPR011009">
    <property type="entry name" value="Kinase-like_dom_sf"/>
</dbReference>
<dbReference type="PROSITE" id="PS50011">
    <property type="entry name" value="PROTEIN_KINASE_DOM"/>
    <property type="match status" value="1"/>
</dbReference>
<protein>
    <recommendedName>
        <fullName evidence="8">Protein kinase domain-containing protein</fullName>
    </recommendedName>
</protein>
<feature type="compositionally biased region" description="Pro residues" evidence="6">
    <location>
        <begin position="359"/>
        <end position="368"/>
    </location>
</feature>
<dbReference type="Gene3D" id="3.30.200.20">
    <property type="entry name" value="Phosphorylase Kinase, domain 1"/>
    <property type="match status" value="1"/>
</dbReference>